<dbReference type="InterPro" id="IPR043129">
    <property type="entry name" value="ATPase_NBD"/>
</dbReference>
<dbReference type="InterPro" id="IPR003695">
    <property type="entry name" value="Ppx_GppA_N"/>
</dbReference>
<dbReference type="InterPro" id="IPR050273">
    <property type="entry name" value="GppA/Ppx_hydrolase"/>
</dbReference>
<dbReference type="PANTHER" id="PTHR30005">
    <property type="entry name" value="EXOPOLYPHOSPHATASE"/>
    <property type="match status" value="1"/>
</dbReference>
<sequence>MLRYAAIDIGSNAVRLLIADISARETGFGFKKNTLIRVPLRLGDDAFLDQEISERKVVDLVKTMAAFRNLMDVYHVSAYLACATSAMREAKNGTEVIRRIKEQANLDIEIIEGQREANIIYSNHIEENLDANKSYLYIDVGGGSTELSVFVNKAPVASRSFDIGTIRILDNQDKEETWEEMKDWVKEHTRSLKNVAGIGTGGNINKLFRMSGEKEGSPMSFLKLKGLYNELNAHSLKERITIYDLNPDRADVIIPASEIFITLMKWTGIKHIYVPKVGMVDGIINLLIEENLKNETYI</sequence>
<proteinExistence type="predicted"/>
<name>A0A4R0NNF0_9SPHI</name>
<comment type="caution">
    <text evidence="2">The sequence shown here is derived from an EMBL/GenBank/DDBJ whole genome shotgun (WGS) entry which is preliminary data.</text>
</comment>
<dbReference type="EMBL" id="SJSL01000002">
    <property type="protein sequence ID" value="TCD01163.1"/>
    <property type="molecule type" value="Genomic_DNA"/>
</dbReference>
<dbReference type="OrthoDB" id="9814545at2"/>
<dbReference type="Gene3D" id="3.30.420.150">
    <property type="entry name" value="Exopolyphosphatase. Domain 2"/>
    <property type="match status" value="1"/>
</dbReference>
<dbReference type="CDD" id="cd24006">
    <property type="entry name" value="ASKHA_NBD_PPX_GppA"/>
    <property type="match status" value="1"/>
</dbReference>
<dbReference type="AlphaFoldDB" id="A0A4R0NNF0"/>
<dbReference type="Gene3D" id="3.30.420.40">
    <property type="match status" value="1"/>
</dbReference>
<organism evidence="2 3">
    <name type="scientific">Pedobacter psychroterrae</name>
    <dbReference type="NCBI Taxonomy" id="2530453"/>
    <lineage>
        <taxon>Bacteria</taxon>
        <taxon>Pseudomonadati</taxon>
        <taxon>Bacteroidota</taxon>
        <taxon>Sphingobacteriia</taxon>
        <taxon>Sphingobacteriales</taxon>
        <taxon>Sphingobacteriaceae</taxon>
        <taxon>Pedobacter</taxon>
    </lineage>
</organism>
<protein>
    <submittedName>
        <fullName evidence="2">Exopolyphosphatase</fullName>
    </submittedName>
</protein>
<dbReference type="Proteomes" id="UP000293347">
    <property type="component" value="Unassembled WGS sequence"/>
</dbReference>
<keyword evidence="3" id="KW-1185">Reference proteome</keyword>
<evidence type="ECO:0000259" key="1">
    <source>
        <dbReference type="Pfam" id="PF02541"/>
    </source>
</evidence>
<dbReference type="GO" id="GO:0016462">
    <property type="term" value="F:pyrophosphatase activity"/>
    <property type="evidence" value="ECO:0007669"/>
    <property type="project" value="TreeGrafter"/>
</dbReference>
<dbReference type="PANTHER" id="PTHR30005:SF0">
    <property type="entry name" value="RETROGRADE REGULATION PROTEIN 2"/>
    <property type="match status" value="1"/>
</dbReference>
<dbReference type="Pfam" id="PF02541">
    <property type="entry name" value="Ppx-GppA"/>
    <property type="match status" value="1"/>
</dbReference>
<dbReference type="SUPFAM" id="SSF53067">
    <property type="entry name" value="Actin-like ATPase domain"/>
    <property type="match status" value="2"/>
</dbReference>
<gene>
    <name evidence="2" type="ORF">EZ437_10375</name>
</gene>
<accession>A0A4R0NNF0</accession>
<evidence type="ECO:0000313" key="3">
    <source>
        <dbReference type="Proteomes" id="UP000293347"/>
    </source>
</evidence>
<dbReference type="RefSeq" id="WP_131595855.1">
    <property type="nucleotide sequence ID" value="NZ_SJSL01000002.1"/>
</dbReference>
<evidence type="ECO:0000313" key="2">
    <source>
        <dbReference type="EMBL" id="TCD01163.1"/>
    </source>
</evidence>
<feature type="domain" description="Ppx/GppA phosphatase N-terminal" evidence="1">
    <location>
        <begin position="39"/>
        <end position="284"/>
    </location>
</feature>
<reference evidence="2 3" key="1">
    <citation type="submission" date="2019-02" db="EMBL/GenBank/DDBJ databases">
        <title>Pedobacter sp. RP-1-14 sp. nov., isolated from Arctic soil.</title>
        <authorList>
            <person name="Dahal R.H."/>
        </authorList>
    </citation>
    <scope>NUCLEOTIDE SEQUENCE [LARGE SCALE GENOMIC DNA]</scope>
    <source>
        <strain evidence="2 3">RP-1-14</strain>
    </source>
</reference>